<sequence>MLGLILWPISIEIIGFLSPFWAHFHLGDSTGASDYLLLSRFQPYMPLISILFSYAFYLLSMTSDKLYVKIICVLLAILLIATSVYGFLEKGTLSYVIVSSMNYIIRLLMLCLGVKLLLNHFSKDRDSMSSTG</sequence>
<keyword evidence="1" id="KW-0472">Membrane</keyword>
<keyword evidence="3" id="KW-1185">Reference proteome</keyword>
<evidence type="ECO:0000313" key="2">
    <source>
        <dbReference type="EMBL" id="MBB6521900.1"/>
    </source>
</evidence>
<organism evidence="2 3">
    <name type="scientific">Pseudoteredinibacter isoporae</name>
    <dbReference type="NCBI Taxonomy" id="570281"/>
    <lineage>
        <taxon>Bacteria</taxon>
        <taxon>Pseudomonadati</taxon>
        <taxon>Pseudomonadota</taxon>
        <taxon>Gammaproteobacteria</taxon>
        <taxon>Cellvibrionales</taxon>
        <taxon>Cellvibrionaceae</taxon>
        <taxon>Pseudoteredinibacter</taxon>
    </lineage>
</organism>
<feature type="transmembrane region" description="Helical" evidence="1">
    <location>
        <begin position="5"/>
        <end position="24"/>
    </location>
</feature>
<protein>
    <submittedName>
        <fullName evidence="2">Uncharacterized protein</fullName>
    </submittedName>
</protein>
<gene>
    <name evidence="2" type="ORF">HNR48_002185</name>
</gene>
<evidence type="ECO:0000313" key="3">
    <source>
        <dbReference type="Proteomes" id="UP000528457"/>
    </source>
</evidence>
<proteinExistence type="predicted"/>
<keyword evidence="1" id="KW-0812">Transmembrane</keyword>
<comment type="caution">
    <text evidence="2">The sequence shown here is derived from an EMBL/GenBank/DDBJ whole genome shotgun (WGS) entry which is preliminary data.</text>
</comment>
<keyword evidence="1" id="KW-1133">Transmembrane helix</keyword>
<accession>A0A7X0JTC8</accession>
<dbReference type="EMBL" id="JACHHT010000002">
    <property type="protein sequence ID" value="MBB6521900.1"/>
    <property type="molecule type" value="Genomic_DNA"/>
</dbReference>
<name>A0A7X0JTC8_9GAMM</name>
<dbReference type="AlphaFoldDB" id="A0A7X0JTC8"/>
<reference evidence="2 3" key="1">
    <citation type="submission" date="2020-08" db="EMBL/GenBank/DDBJ databases">
        <title>Genomic Encyclopedia of Type Strains, Phase IV (KMG-IV): sequencing the most valuable type-strain genomes for metagenomic binning, comparative biology and taxonomic classification.</title>
        <authorList>
            <person name="Goeker M."/>
        </authorList>
    </citation>
    <scope>NUCLEOTIDE SEQUENCE [LARGE SCALE GENOMIC DNA]</scope>
    <source>
        <strain evidence="2 3">DSM 22368</strain>
    </source>
</reference>
<evidence type="ECO:0000256" key="1">
    <source>
        <dbReference type="SAM" id="Phobius"/>
    </source>
</evidence>
<feature type="transmembrane region" description="Helical" evidence="1">
    <location>
        <begin position="94"/>
        <end position="118"/>
    </location>
</feature>
<dbReference type="InParanoid" id="A0A7X0JTC8"/>
<feature type="transmembrane region" description="Helical" evidence="1">
    <location>
        <begin position="66"/>
        <end position="88"/>
    </location>
</feature>
<dbReference type="Proteomes" id="UP000528457">
    <property type="component" value="Unassembled WGS sequence"/>
</dbReference>
<feature type="transmembrane region" description="Helical" evidence="1">
    <location>
        <begin position="44"/>
        <end position="59"/>
    </location>
</feature>